<proteinExistence type="predicted"/>
<comment type="caution">
    <text evidence="2">The sequence shown here is derived from an EMBL/GenBank/DDBJ whole genome shotgun (WGS) entry which is preliminary data.</text>
</comment>
<organism evidence="2 3">
    <name type="scientific">Lepraria neglecta</name>
    <dbReference type="NCBI Taxonomy" id="209136"/>
    <lineage>
        <taxon>Eukaryota</taxon>
        <taxon>Fungi</taxon>
        <taxon>Dikarya</taxon>
        <taxon>Ascomycota</taxon>
        <taxon>Pezizomycotina</taxon>
        <taxon>Lecanoromycetes</taxon>
        <taxon>OSLEUM clade</taxon>
        <taxon>Lecanoromycetidae</taxon>
        <taxon>Lecanorales</taxon>
        <taxon>Lecanorineae</taxon>
        <taxon>Stereocaulaceae</taxon>
        <taxon>Lepraria</taxon>
    </lineage>
</organism>
<sequence>MSLVLQFFDPRQTEDPKGYEPCSTITITGPSLEPQSDGSIPFKAVFRWREYTAEFTCGYDSAIAFKGFELVDGSMGGEFRERFPEIDIDTDPVLDDNDVRFLKVDFFAQGEISVKMVLGWVREMDLGLSEAEKRRLDIRGRNDEDEDEGNDKGDNEGGSTEATTYVRRGACRATSGPSGRP</sequence>
<feature type="region of interest" description="Disordered" evidence="1">
    <location>
        <begin position="136"/>
        <end position="181"/>
    </location>
</feature>
<protein>
    <submittedName>
        <fullName evidence="2">Uncharacterized protein</fullName>
    </submittedName>
</protein>
<evidence type="ECO:0000313" key="3">
    <source>
        <dbReference type="Proteomes" id="UP001276659"/>
    </source>
</evidence>
<gene>
    <name evidence="2" type="ORF">OEA41_010411</name>
</gene>
<keyword evidence="3" id="KW-1185">Reference proteome</keyword>
<evidence type="ECO:0000313" key="2">
    <source>
        <dbReference type="EMBL" id="KAK3167284.1"/>
    </source>
</evidence>
<dbReference type="AlphaFoldDB" id="A0AAD9YWK2"/>
<accession>A0AAD9YWK2</accession>
<dbReference type="Proteomes" id="UP001276659">
    <property type="component" value="Unassembled WGS sequence"/>
</dbReference>
<evidence type="ECO:0000256" key="1">
    <source>
        <dbReference type="SAM" id="MobiDB-lite"/>
    </source>
</evidence>
<dbReference type="EMBL" id="JASNWA010000011">
    <property type="protein sequence ID" value="KAK3167284.1"/>
    <property type="molecule type" value="Genomic_DNA"/>
</dbReference>
<reference evidence="2" key="1">
    <citation type="submission" date="2022-11" db="EMBL/GenBank/DDBJ databases">
        <title>Chromosomal genome sequence assembly and mating type (MAT) locus characterization of the leprose asexual lichenized fungus Lepraria neglecta (Nyl.) Erichsen.</title>
        <authorList>
            <person name="Allen J.L."/>
            <person name="Pfeffer B."/>
        </authorList>
    </citation>
    <scope>NUCLEOTIDE SEQUENCE</scope>
    <source>
        <strain evidence="2">Allen 5258</strain>
    </source>
</reference>
<name>A0AAD9YWK2_9LECA</name>